<organism evidence="2">
    <name type="scientific">Haemonchus placei</name>
    <name type="common">Barber's pole worm</name>
    <dbReference type="NCBI Taxonomy" id="6290"/>
    <lineage>
        <taxon>Eukaryota</taxon>
        <taxon>Metazoa</taxon>
        <taxon>Ecdysozoa</taxon>
        <taxon>Nematoda</taxon>
        <taxon>Chromadorea</taxon>
        <taxon>Rhabditida</taxon>
        <taxon>Rhabditina</taxon>
        <taxon>Rhabditomorpha</taxon>
        <taxon>Strongyloidea</taxon>
        <taxon>Trichostrongylidae</taxon>
        <taxon>Haemonchus</taxon>
    </lineage>
</organism>
<dbReference type="WBParaSite" id="HPLM_0000950101-mRNA-1">
    <property type="protein sequence ID" value="HPLM_0000950101-mRNA-1"/>
    <property type="gene ID" value="HPLM_0000950101"/>
</dbReference>
<dbReference type="AlphaFoldDB" id="A0A0N4WFJ8"/>
<name>A0A0N4WFJ8_HAEPC</name>
<protein>
    <submittedName>
        <fullName evidence="2">Uncharacterized protein</fullName>
    </submittedName>
</protein>
<evidence type="ECO:0000313" key="2">
    <source>
        <dbReference type="WBParaSite" id="HPLM_0000950101-mRNA-1"/>
    </source>
</evidence>
<feature type="region of interest" description="Disordered" evidence="1">
    <location>
        <begin position="1"/>
        <end position="21"/>
    </location>
</feature>
<sequence length="72" mass="8123">LGSVIRYQTRNPSGQTRGSTRQQVQIFVDLHHQLRHRHRCGKRTESAMVVTISTPKRPISLVRSSSSSNIAL</sequence>
<proteinExistence type="predicted"/>
<accession>A0A0N4WFJ8</accession>
<evidence type="ECO:0000256" key="1">
    <source>
        <dbReference type="SAM" id="MobiDB-lite"/>
    </source>
</evidence>
<reference evidence="2" key="1">
    <citation type="submission" date="2017-02" db="UniProtKB">
        <authorList>
            <consortium name="WormBaseParasite"/>
        </authorList>
    </citation>
    <scope>IDENTIFICATION</scope>
</reference>